<sequence length="577" mass="61018">MPSAPKIIHLVIVRLRDLLKPPVANLTRSEREGLPAWDERLAASHRDQFKTQHTPFVARKLRKMGKIDGETPYGMRPQLPICGVPTPLRSRDQTIPSKDFNAVLSNPSFTSTSTHSTDEVVKRLKEVITTTAITESSPNVEASVPDDITSNPTEQEIGAVVEDKGQHADESTSPEIILEESGLDVLNARSSADDATHFEDVTSDDVITQSTEQEENIRADGSTLSSSVIMSDSATESIAGAQDNFLRSSPPASIDPPSSEVMNPTNSLIAKETSLTVAPRPKSSVCSVSASTDEREAPSSSSFSSDGKSTITTIVPVTTTTPATTDNRVDEPSQTSTRSFSGPVPDISTANKRPDAPTLARPGRSLLLSAFAGLDTSSAAPVPRGPSVAKAAVKGTAPPAPASARLHGNSIQTPSPPPSAPRSERIRSSGTRVDDVLRAIEIQMQAAPQGHPFAQLAVQLASSQSPPPSAFRSTNTQPVVANAATPPMRLTEQQNPASEQLRQGLAPAPMPSASPANPDRAQEIEDENANPNPEQTKRKHIRGGAGRNAAYRKARDERRAAAGKIGDADSSGGDATQ</sequence>
<dbReference type="EMBL" id="JASBWV010000024">
    <property type="protein sequence ID" value="KAJ9119459.1"/>
    <property type="molecule type" value="Genomic_DNA"/>
</dbReference>
<reference evidence="1" key="1">
    <citation type="submission" date="2023-04" db="EMBL/GenBank/DDBJ databases">
        <title>Draft Genome sequencing of Naganishia species isolated from polar environments using Oxford Nanopore Technology.</title>
        <authorList>
            <person name="Leo P."/>
            <person name="Venkateswaran K."/>
        </authorList>
    </citation>
    <scope>NUCLEOTIDE SEQUENCE</scope>
    <source>
        <strain evidence="1">DBVPG 5303</strain>
    </source>
</reference>
<accession>A0ACC2X7Y0</accession>
<proteinExistence type="predicted"/>
<gene>
    <name evidence="1" type="ORF">QFC24_005692</name>
</gene>
<dbReference type="Proteomes" id="UP001234202">
    <property type="component" value="Unassembled WGS sequence"/>
</dbReference>
<keyword evidence="2" id="KW-1185">Reference proteome</keyword>
<organism evidence="1 2">
    <name type="scientific">Naganishia onofrii</name>
    <dbReference type="NCBI Taxonomy" id="1851511"/>
    <lineage>
        <taxon>Eukaryota</taxon>
        <taxon>Fungi</taxon>
        <taxon>Dikarya</taxon>
        <taxon>Basidiomycota</taxon>
        <taxon>Agaricomycotina</taxon>
        <taxon>Tremellomycetes</taxon>
        <taxon>Filobasidiales</taxon>
        <taxon>Filobasidiaceae</taxon>
        <taxon>Naganishia</taxon>
    </lineage>
</organism>
<comment type="caution">
    <text evidence="1">The sequence shown here is derived from an EMBL/GenBank/DDBJ whole genome shotgun (WGS) entry which is preliminary data.</text>
</comment>
<evidence type="ECO:0000313" key="2">
    <source>
        <dbReference type="Proteomes" id="UP001234202"/>
    </source>
</evidence>
<name>A0ACC2X7Y0_9TREE</name>
<evidence type="ECO:0000313" key="1">
    <source>
        <dbReference type="EMBL" id="KAJ9119459.1"/>
    </source>
</evidence>
<protein>
    <submittedName>
        <fullName evidence="1">Uncharacterized protein</fullName>
    </submittedName>
</protein>